<sequence length="124" mass="14317">MWFLRFDIFIQCDITVKSELNCAEVAQSVSDALNIPKMVIDTSSKFEGEEVYKSICLGLEFFLAEDDNQSNSYHLSIISEVDEFDFDGSEKEIDLTRYILTLLKKKEIQCEQRNPKLLYGSDEP</sequence>
<proteinExistence type="predicted"/>
<organism evidence="1 2">
    <name type="scientific">Leptospira kirschneri serovar Pomona</name>
    <dbReference type="NCBI Taxonomy" id="561005"/>
    <lineage>
        <taxon>Bacteria</taxon>
        <taxon>Pseudomonadati</taxon>
        <taxon>Spirochaetota</taxon>
        <taxon>Spirochaetia</taxon>
        <taxon>Leptospirales</taxon>
        <taxon>Leptospiraceae</taxon>
        <taxon>Leptospira</taxon>
    </lineage>
</organism>
<dbReference type="RefSeq" id="WP_025182594.1">
    <property type="nucleotide sequence ID" value="NZ_MVIT01000037.1"/>
</dbReference>
<evidence type="ECO:0000313" key="1">
    <source>
        <dbReference type="EMBL" id="OOV46980.1"/>
    </source>
</evidence>
<reference evidence="1 2" key="1">
    <citation type="submission" date="2017-02" db="EMBL/GenBank/DDBJ databases">
        <title>Comparative genomic analysis of Brazilian Leptospira kirschneri strains of different serogroups.</title>
        <authorList>
            <person name="Moreno L.Z."/>
            <person name="Miraglia F."/>
            <person name="Kremer F.S."/>
            <person name="Eslabao M.R."/>
            <person name="Lilenbaum W."/>
            <person name="Dellagostin O.A."/>
            <person name="Moreno A.M."/>
        </authorList>
    </citation>
    <scope>NUCLEOTIDE SEQUENCE [LARGE SCALE GENOMIC DNA]</scope>
    <source>
        <strain evidence="1 2">M110/06</strain>
    </source>
</reference>
<comment type="caution">
    <text evidence="1">The sequence shown here is derived from an EMBL/GenBank/DDBJ whole genome shotgun (WGS) entry which is preliminary data.</text>
</comment>
<evidence type="ECO:0000313" key="2">
    <source>
        <dbReference type="Proteomes" id="UP000191008"/>
    </source>
</evidence>
<dbReference type="EMBL" id="MVIT01000037">
    <property type="protein sequence ID" value="OOV46980.1"/>
    <property type="molecule type" value="Genomic_DNA"/>
</dbReference>
<dbReference type="Proteomes" id="UP000191008">
    <property type="component" value="Unassembled WGS sequence"/>
</dbReference>
<name>A0A1T1E1P5_9LEPT</name>
<dbReference type="AlphaFoldDB" id="A0A1T1E1P5"/>
<gene>
    <name evidence="1" type="ORF">B1J93_02470</name>
</gene>
<protein>
    <submittedName>
        <fullName evidence="1">Uncharacterized protein</fullName>
    </submittedName>
</protein>
<accession>A0A1T1E1P5</accession>